<dbReference type="EMBL" id="CP141059">
    <property type="protein sequence ID" value="WQQ24939.1"/>
    <property type="molecule type" value="Genomic_DNA"/>
</dbReference>
<proteinExistence type="predicted"/>
<evidence type="ECO:0000313" key="1">
    <source>
        <dbReference type="EMBL" id="WQQ24939.1"/>
    </source>
</evidence>
<keyword evidence="2" id="KW-1185">Reference proteome</keyword>
<reference evidence="2" key="1">
    <citation type="submission" date="2023-12" db="EMBL/GenBank/DDBJ databases">
        <title>Novel species in genus Nocardioides.</title>
        <authorList>
            <person name="Zhou H."/>
        </authorList>
    </citation>
    <scope>NUCLEOTIDE SEQUENCE [LARGE SCALE GENOMIC DNA]</scope>
    <source>
        <strain evidence="2">HM61</strain>
    </source>
</reference>
<protein>
    <submittedName>
        <fullName evidence="1">Uncharacterized protein</fullName>
    </submittedName>
</protein>
<evidence type="ECO:0000313" key="2">
    <source>
        <dbReference type="Proteomes" id="UP001327225"/>
    </source>
</evidence>
<gene>
    <name evidence="1" type="ORF">SHK19_13290</name>
</gene>
<sequence>MTTPTTGHWVADPSIGWRILLTATLPDQPQVDDTVRTATSTAELRRALVAPDPQPVVVGVAGHDLVVSAHHAAVDGLGLLRILEQLGHGPVTSSARGVGDRSAGHGYAGTVVRRLVEAALRPPARIPPQGRGPAAGDVMVEIELPGSFRTGQIVHAAVAALADLGAGPHVAVAVGVTRDPDPNGLIEDRSALLRLRDVERLELPEIERALREAPVERPPGTRSGSVNRAAAIAMRLLARRLGSTLLVSHLGEVTAPAIDRLVFHPVTAGGTGIALGAVGHGGRTVLTLRARAADWHADGLERVLEAVGGRLA</sequence>
<dbReference type="RefSeq" id="WP_322936507.1">
    <property type="nucleotide sequence ID" value="NZ_CP141059.1"/>
</dbReference>
<organism evidence="1 2">
    <name type="scientific">Nocardioides bizhenqiangii</name>
    <dbReference type="NCBI Taxonomy" id="3095076"/>
    <lineage>
        <taxon>Bacteria</taxon>
        <taxon>Bacillati</taxon>
        <taxon>Actinomycetota</taxon>
        <taxon>Actinomycetes</taxon>
        <taxon>Propionibacteriales</taxon>
        <taxon>Nocardioidaceae</taxon>
        <taxon>Nocardioides</taxon>
    </lineage>
</organism>
<accession>A0ABZ0ZKN4</accession>
<dbReference type="Proteomes" id="UP001327225">
    <property type="component" value="Chromosome"/>
</dbReference>
<name>A0ABZ0ZKN4_9ACTN</name>